<dbReference type="EC" id="1.6.2.4" evidence="4"/>
<evidence type="ECO:0000259" key="7">
    <source>
        <dbReference type="PROSITE" id="PS51384"/>
    </source>
</evidence>
<dbReference type="SUPFAM" id="SSF52343">
    <property type="entry name" value="Ferredoxin reductase-like, C-terminal NADP-linked domain"/>
    <property type="match status" value="1"/>
</dbReference>
<evidence type="ECO:0000256" key="1">
    <source>
        <dbReference type="ARBA" id="ARBA00022630"/>
    </source>
</evidence>
<dbReference type="InterPro" id="IPR017938">
    <property type="entry name" value="Riboflavin_synthase-like_b-brl"/>
</dbReference>
<keyword evidence="3" id="KW-0813">Transport</keyword>
<keyword evidence="1" id="KW-0285">Flavoprotein</keyword>
<dbReference type="Pfam" id="PF00258">
    <property type="entry name" value="Flavodoxin_1"/>
    <property type="match status" value="1"/>
</dbReference>
<dbReference type="PANTHER" id="PTHR19384">
    <property type="entry name" value="NITRIC OXIDE SYNTHASE-RELATED"/>
    <property type="match status" value="1"/>
</dbReference>
<dbReference type="PRINTS" id="PR00371">
    <property type="entry name" value="FPNCR"/>
</dbReference>
<dbReference type="Proteomes" id="UP001229836">
    <property type="component" value="Chromosome"/>
</dbReference>
<sequence>MTQAVMTIIVILAILLSLHIFIIVWLLWQQHGKKSLVQTDHAYLVVYASQSGHAESWAKHTTEQLQLIHQHVTLKNIQKLTATDLTQYQRILWVVSTYGEGDAPDDAQHFVHKILSQPVDLSHLSFAILALGDKRYTNFCQFGQTIEKWLLQQQAQPLFSTVLVDQLNSRDLEQWLTGLEQLTATKLRALDNERENIELKFAHRQCLNVGSAGELIYKIQLVAEQELVWSSGDILEIQCENNITEIQQFLVTHQQDDFNDIDALKTLNLRILPNREHYSFAAWLEHFDRLPKREYSIASLPENGLIELVVRQQQTETGLGLGSGWLTIGLQHNQPIQAYMRNNPSFHLQHCPQPLILIGNGTGIAGLVAHLKQREQWGYGQNWLIFGERQQQFDHLYHAEIQYWQQHGFLQHVDYAFSRDQAEKIYVQDILKQQSTRLKQWIEQGAAVYVCGSLNGMAGGVDRVLKEILGDELVEQLKHEQRYQRDVY</sequence>
<keyword evidence="5" id="KW-1133">Transmembrane helix</keyword>
<dbReference type="InterPro" id="IPR001709">
    <property type="entry name" value="Flavoprot_Pyr_Nucl_cyt_Rdtase"/>
</dbReference>
<dbReference type="SUPFAM" id="SSF52218">
    <property type="entry name" value="Flavoproteins"/>
    <property type="match status" value="1"/>
</dbReference>
<name>A0ABY8S203_9GAMM</name>
<dbReference type="InterPro" id="IPR001094">
    <property type="entry name" value="Flavdoxin-like"/>
</dbReference>
<evidence type="ECO:0000256" key="5">
    <source>
        <dbReference type="SAM" id="Phobius"/>
    </source>
</evidence>
<dbReference type="InterPro" id="IPR029039">
    <property type="entry name" value="Flavoprotein-like_sf"/>
</dbReference>
<dbReference type="PANTHER" id="PTHR19384:SF17">
    <property type="entry name" value="NADPH--CYTOCHROME P450 REDUCTASE"/>
    <property type="match status" value="1"/>
</dbReference>
<evidence type="ECO:0000256" key="2">
    <source>
        <dbReference type="ARBA" id="ARBA00022643"/>
    </source>
</evidence>
<gene>
    <name evidence="8" type="ORF">QLH32_17195</name>
</gene>
<feature type="domain" description="FAD-binding FR-type" evidence="7">
    <location>
        <begin position="194"/>
        <end position="349"/>
    </location>
</feature>
<keyword evidence="5" id="KW-0812">Transmembrane</keyword>
<feature type="transmembrane region" description="Helical" evidence="5">
    <location>
        <begin position="6"/>
        <end position="28"/>
    </location>
</feature>
<dbReference type="PROSITE" id="PS51384">
    <property type="entry name" value="FAD_FR"/>
    <property type="match status" value="1"/>
</dbReference>
<dbReference type="Gene3D" id="2.40.30.10">
    <property type="entry name" value="Translation factors"/>
    <property type="match status" value="1"/>
</dbReference>
<dbReference type="InterPro" id="IPR017927">
    <property type="entry name" value="FAD-bd_FR_type"/>
</dbReference>
<evidence type="ECO:0000313" key="9">
    <source>
        <dbReference type="Proteomes" id="UP001229836"/>
    </source>
</evidence>
<dbReference type="Gene3D" id="3.40.50.80">
    <property type="entry name" value="Nucleotide-binding domain of ferredoxin-NADP reductase (FNR) module"/>
    <property type="match status" value="1"/>
</dbReference>
<evidence type="ECO:0000256" key="3">
    <source>
        <dbReference type="ARBA" id="ARBA00022982"/>
    </source>
</evidence>
<evidence type="ECO:0000313" key="8">
    <source>
        <dbReference type="EMBL" id="WHP05715.1"/>
    </source>
</evidence>
<keyword evidence="3" id="KW-0249">Electron transport</keyword>
<reference evidence="8 9" key="1">
    <citation type="submission" date="2023-05" db="EMBL/GenBank/DDBJ databases">
        <title>The complete genome of Acinetobacter sp. nov KCTC 92772.</title>
        <authorList>
            <person name="Zhou G."/>
        </authorList>
    </citation>
    <scope>NUCLEOTIDE SEQUENCE [LARGE SCALE GENOMIC DNA]</scope>
    <source>
        <strain evidence="8 9">KCTC 92772</strain>
    </source>
</reference>
<accession>A0ABY8S203</accession>
<dbReference type="EMBL" id="CP125669">
    <property type="protein sequence ID" value="WHP05715.1"/>
    <property type="molecule type" value="Genomic_DNA"/>
</dbReference>
<dbReference type="Gene3D" id="3.40.50.360">
    <property type="match status" value="1"/>
</dbReference>
<dbReference type="PROSITE" id="PS50902">
    <property type="entry name" value="FLAVODOXIN_LIKE"/>
    <property type="match status" value="1"/>
</dbReference>
<dbReference type="InterPro" id="IPR001433">
    <property type="entry name" value="OxRdtase_FAD/NAD-bd"/>
</dbReference>
<dbReference type="SUPFAM" id="SSF63380">
    <property type="entry name" value="Riboflavin synthase domain-like"/>
    <property type="match status" value="1"/>
</dbReference>
<dbReference type="PRINTS" id="PR00369">
    <property type="entry name" value="FLAVODOXIN"/>
</dbReference>
<proteinExistence type="predicted"/>
<keyword evidence="2" id="KW-0288">FMN</keyword>
<dbReference type="InterPro" id="IPR039261">
    <property type="entry name" value="FNR_nucleotide-bd"/>
</dbReference>
<dbReference type="Pfam" id="PF00175">
    <property type="entry name" value="NAD_binding_1"/>
    <property type="match status" value="1"/>
</dbReference>
<keyword evidence="9" id="KW-1185">Reference proteome</keyword>
<dbReference type="InterPro" id="IPR008254">
    <property type="entry name" value="Flavodoxin/NO_synth"/>
</dbReference>
<evidence type="ECO:0000256" key="4">
    <source>
        <dbReference type="ARBA" id="ARBA00023797"/>
    </source>
</evidence>
<dbReference type="RefSeq" id="WP_283267247.1">
    <property type="nucleotide sequence ID" value="NZ_CP125669.1"/>
</dbReference>
<evidence type="ECO:0000259" key="6">
    <source>
        <dbReference type="PROSITE" id="PS50902"/>
    </source>
</evidence>
<organism evidence="8 9">
    <name type="scientific">Acinetobacter corruptisaponis</name>
    <dbReference type="NCBI Taxonomy" id="3045147"/>
    <lineage>
        <taxon>Bacteria</taxon>
        <taxon>Pseudomonadati</taxon>
        <taxon>Pseudomonadota</taxon>
        <taxon>Gammaproteobacteria</taxon>
        <taxon>Moraxellales</taxon>
        <taxon>Moraxellaceae</taxon>
        <taxon>Acinetobacter</taxon>
    </lineage>
</organism>
<protein>
    <recommendedName>
        <fullName evidence="4">NADPH--hemoprotein reductase</fullName>
        <ecNumber evidence="4">1.6.2.4</ecNumber>
    </recommendedName>
</protein>
<feature type="domain" description="Flavodoxin-like" evidence="6">
    <location>
        <begin position="43"/>
        <end position="180"/>
    </location>
</feature>
<keyword evidence="5" id="KW-0472">Membrane</keyword>
<dbReference type="CDD" id="cd06200">
    <property type="entry name" value="SiR_like1"/>
    <property type="match status" value="1"/>
</dbReference>